<dbReference type="InterPro" id="IPR013752">
    <property type="entry name" value="KPA_reductase"/>
</dbReference>
<protein>
    <recommendedName>
        <fullName evidence="3">2-dehydropantoate 2-reductase</fullName>
        <ecNumber evidence="2">1.1.1.169</ecNumber>
    </recommendedName>
    <alternativeName>
        <fullName evidence="5">Ketopantoate reductase</fullName>
    </alternativeName>
</protein>
<dbReference type="Gene3D" id="1.10.1040.10">
    <property type="entry name" value="N-(1-d-carboxylethyl)-l-norvaline Dehydrogenase, domain 2"/>
    <property type="match status" value="1"/>
</dbReference>
<dbReference type="InterPro" id="IPR013328">
    <property type="entry name" value="6PGD_dom2"/>
</dbReference>
<reference evidence="9 10" key="1">
    <citation type="journal article" date="2014" name="Int. J. Syst. Evol. Microbiol.">
        <title>Complete genome sequence of Corynebacterium casei LMG S-19264T (=DSM 44701T), isolated from a smear-ripened cheese.</title>
        <authorList>
            <consortium name="US DOE Joint Genome Institute (JGI-PGF)"/>
            <person name="Walter F."/>
            <person name="Albersmeier A."/>
            <person name="Kalinowski J."/>
            <person name="Ruckert C."/>
        </authorList>
    </citation>
    <scope>NUCLEOTIDE SEQUENCE [LARGE SCALE GENOMIC DNA]</scope>
    <source>
        <strain evidence="9 10">CGMCC 1.16330</strain>
    </source>
</reference>
<dbReference type="FunFam" id="1.10.1040.10:FF:000017">
    <property type="entry name" value="2-dehydropantoate 2-reductase"/>
    <property type="match status" value="1"/>
</dbReference>
<feature type="domain" description="Ketopantoate reductase C-terminal" evidence="8">
    <location>
        <begin position="200"/>
        <end position="317"/>
    </location>
</feature>
<dbReference type="InterPro" id="IPR008927">
    <property type="entry name" value="6-PGluconate_DH-like_C_sf"/>
</dbReference>
<evidence type="ECO:0000259" key="8">
    <source>
        <dbReference type="Pfam" id="PF08546"/>
    </source>
</evidence>
<dbReference type="Pfam" id="PF02558">
    <property type="entry name" value="ApbA"/>
    <property type="match status" value="1"/>
</dbReference>
<dbReference type="SUPFAM" id="SSF48179">
    <property type="entry name" value="6-phosphogluconate dehydrogenase C-terminal domain-like"/>
    <property type="match status" value="1"/>
</dbReference>
<evidence type="ECO:0000256" key="2">
    <source>
        <dbReference type="ARBA" id="ARBA00013014"/>
    </source>
</evidence>
<dbReference type="EC" id="1.1.1.169" evidence="2"/>
<dbReference type="PANTHER" id="PTHR21708:SF45">
    <property type="entry name" value="2-DEHYDROPANTOATE 2-REDUCTASE"/>
    <property type="match status" value="1"/>
</dbReference>
<evidence type="ECO:0000256" key="6">
    <source>
        <dbReference type="ARBA" id="ARBA00048793"/>
    </source>
</evidence>
<sequence>MTRICFLGGGAIGGILAGHLATVEGLEVSLVGRRPMVEAIRRDGLRVLSTAGEIRSRPHAVERAEELGPQDYVFLTVKAQQMDAALPSLAPLLGPETVVLPPTTGIPYWFFHGVEGAFRDRRLARIDPGGRHWAAIAPARVLGVVYWTAAEVVAPGVVRHHRARPNCPIGEPDGSLSERALRLGRALEAGGVAAPVSPRIRDEIWIKMVNSLCWNPVACLTLARNREIAAAPEAFATVRRMMEEADAVGERLGLSIPVPIEQRLRHTGATEHRMSMLQDLERGRPLEFDVLAASHAEMRDLAGLPTPTLDAVYGLMALRAAAHDRARAARAGAG</sequence>
<gene>
    <name evidence="9" type="ORF">GCM10010964_31540</name>
</gene>
<accession>A0A8J2ZDJ3</accession>
<dbReference type="Proteomes" id="UP000597507">
    <property type="component" value="Unassembled WGS sequence"/>
</dbReference>
<dbReference type="SUPFAM" id="SSF51735">
    <property type="entry name" value="NAD(P)-binding Rossmann-fold domains"/>
    <property type="match status" value="1"/>
</dbReference>
<dbReference type="Pfam" id="PF08546">
    <property type="entry name" value="ApbA_C"/>
    <property type="match status" value="1"/>
</dbReference>
<dbReference type="EMBL" id="BMKS01000010">
    <property type="protein sequence ID" value="GGG41699.1"/>
    <property type="molecule type" value="Genomic_DNA"/>
</dbReference>
<dbReference type="GO" id="GO:0008677">
    <property type="term" value="F:2-dehydropantoate 2-reductase activity"/>
    <property type="evidence" value="ECO:0007669"/>
    <property type="project" value="UniProtKB-EC"/>
</dbReference>
<dbReference type="PANTHER" id="PTHR21708">
    <property type="entry name" value="PROBABLE 2-DEHYDROPANTOATE 2-REDUCTASE"/>
    <property type="match status" value="1"/>
</dbReference>
<evidence type="ECO:0000256" key="5">
    <source>
        <dbReference type="ARBA" id="ARBA00032024"/>
    </source>
</evidence>
<feature type="domain" description="Ketopantoate reductase N-terminal" evidence="7">
    <location>
        <begin position="4"/>
        <end position="162"/>
    </location>
</feature>
<comment type="pathway">
    <text evidence="1">Cofactor biosynthesis; (R)-pantothenate biosynthesis; (R)-pantoate from 3-methyl-2-oxobutanoate: step 2/2.</text>
</comment>
<dbReference type="InterPro" id="IPR051402">
    <property type="entry name" value="KPR-Related"/>
</dbReference>
<organism evidence="9 10">
    <name type="scientific">Caldovatus sediminis</name>
    <dbReference type="NCBI Taxonomy" id="2041189"/>
    <lineage>
        <taxon>Bacteria</taxon>
        <taxon>Pseudomonadati</taxon>
        <taxon>Pseudomonadota</taxon>
        <taxon>Alphaproteobacteria</taxon>
        <taxon>Acetobacterales</taxon>
        <taxon>Roseomonadaceae</taxon>
        <taxon>Caldovatus</taxon>
    </lineage>
</organism>
<keyword evidence="4" id="KW-0566">Pantothenate biosynthesis</keyword>
<comment type="catalytic activity">
    <reaction evidence="6">
        <text>(R)-pantoate + NADP(+) = 2-dehydropantoate + NADPH + H(+)</text>
        <dbReference type="Rhea" id="RHEA:16233"/>
        <dbReference type="ChEBI" id="CHEBI:11561"/>
        <dbReference type="ChEBI" id="CHEBI:15378"/>
        <dbReference type="ChEBI" id="CHEBI:15980"/>
        <dbReference type="ChEBI" id="CHEBI:57783"/>
        <dbReference type="ChEBI" id="CHEBI:58349"/>
        <dbReference type="EC" id="1.1.1.169"/>
    </reaction>
</comment>
<evidence type="ECO:0000313" key="9">
    <source>
        <dbReference type="EMBL" id="GGG41699.1"/>
    </source>
</evidence>
<keyword evidence="10" id="KW-1185">Reference proteome</keyword>
<dbReference type="InterPro" id="IPR036291">
    <property type="entry name" value="NAD(P)-bd_dom_sf"/>
</dbReference>
<evidence type="ECO:0000256" key="1">
    <source>
        <dbReference type="ARBA" id="ARBA00004994"/>
    </source>
</evidence>
<evidence type="ECO:0000259" key="7">
    <source>
        <dbReference type="Pfam" id="PF02558"/>
    </source>
</evidence>
<dbReference type="AlphaFoldDB" id="A0A8J2ZDJ3"/>
<evidence type="ECO:0000313" key="10">
    <source>
        <dbReference type="Proteomes" id="UP000597507"/>
    </source>
</evidence>
<dbReference type="GO" id="GO:0015940">
    <property type="term" value="P:pantothenate biosynthetic process"/>
    <property type="evidence" value="ECO:0007669"/>
    <property type="project" value="UniProtKB-UniPathway"/>
</dbReference>
<dbReference type="Gene3D" id="3.40.50.720">
    <property type="entry name" value="NAD(P)-binding Rossmann-like Domain"/>
    <property type="match status" value="1"/>
</dbReference>
<evidence type="ECO:0000256" key="3">
    <source>
        <dbReference type="ARBA" id="ARBA00019465"/>
    </source>
</evidence>
<dbReference type="RefSeq" id="WP_188901923.1">
    <property type="nucleotide sequence ID" value="NZ_BMKS01000010.1"/>
</dbReference>
<comment type="caution">
    <text evidence="9">The sequence shown here is derived from an EMBL/GenBank/DDBJ whole genome shotgun (WGS) entry which is preliminary data.</text>
</comment>
<dbReference type="UniPathway" id="UPA00028">
    <property type="reaction ID" value="UER00004"/>
</dbReference>
<dbReference type="NCBIfam" id="NF005089">
    <property type="entry name" value="PRK06522.1-4"/>
    <property type="match status" value="1"/>
</dbReference>
<evidence type="ECO:0000256" key="4">
    <source>
        <dbReference type="ARBA" id="ARBA00022655"/>
    </source>
</evidence>
<dbReference type="GO" id="GO:0005737">
    <property type="term" value="C:cytoplasm"/>
    <property type="evidence" value="ECO:0007669"/>
    <property type="project" value="TreeGrafter"/>
</dbReference>
<proteinExistence type="predicted"/>
<name>A0A8J2ZDJ3_9PROT</name>
<dbReference type="InterPro" id="IPR013332">
    <property type="entry name" value="KPR_N"/>
</dbReference>